<proteinExistence type="predicted"/>
<gene>
    <name evidence="2" type="ORF">BDV33DRAFT_199232</name>
</gene>
<dbReference type="Proteomes" id="UP000326799">
    <property type="component" value="Unassembled WGS sequence"/>
</dbReference>
<dbReference type="EMBL" id="ML733397">
    <property type="protein sequence ID" value="KAB8224948.1"/>
    <property type="molecule type" value="Genomic_DNA"/>
</dbReference>
<reference evidence="2 3" key="1">
    <citation type="submission" date="2019-04" db="EMBL/GenBank/DDBJ databases">
        <title>Fungal friends and foes A comparative genomics study of 23 Aspergillus species from section Flavi.</title>
        <authorList>
            <consortium name="DOE Joint Genome Institute"/>
            <person name="Kjaerbolling I."/>
            <person name="Vesth T.C."/>
            <person name="Frisvad J.C."/>
            <person name="Nybo J.L."/>
            <person name="Theobald S."/>
            <person name="Kildgaard S."/>
            <person name="Petersen T.I."/>
            <person name="Kuo A."/>
            <person name="Sato A."/>
            <person name="Lyhne E.K."/>
            <person name="Kogle M.E."/>
            <person name="Wiebenga A."/>
            <person name="Kun R.S."/>
            <person name="Lubbers R.J."/>
            <person name="Makela M.R."/>
            <person name="Barry K."/>
            <person name="Chovatia M."/>
            <person name="Clum A."/>
            <person name="Daum C."/>
            <person name="Haridas S."/>
            <person name="He G."/>
            <person name="LaButti K."/>
            <person name="Lipzen A."/>
            <person name="Mondo S."/>
            <person name="Pangilinan J."/>
            <person name="Riley R."/>
            <person name="Salamov A."/>
            <person name="Simmons B.A."/>
            <person name="Magnuson J.K."/>
            <person name="Henrissat B."/>
            <person name="Mortensen U.H."/>
            <person name="Larsen T.O."/>
            <person name="De vries R.P."/>
            <person name="Grigoriev I.V."/>
            <person name="Machida M."/>
            <person name="Baker S.E."/>
            <person name="Andersen M.R."/>
        </authorList>
    </citation>
    <scope>NUCLEOTIDE SEQUENCE [LARGE SCALE GENOMIC DNA]</scope>
    <source>
        <strain evidence="2 3">CBS 126849</strain>
    </source>
</reference>
<dbReference type="AlphaFoldDB" id="A0A5N6F506"/>
<keyword evidence="3" id="KW-1185">Reference proteome</keyword>
<feature type="region of interest" description="Disordered" evidence="1">
    <location>
        <begin position="1"/>
        <end position="22"/>
    </location>
</feature>
<evidence type="ECO:0000256" key="1">
    <source>
        <dbReference type="SAM" id="MobiDB-lite"/>
    </source>
</evidence>
<organism evidence="2 3">
    <name type="scientific">Aspergillus novoparasiticus</name>
    <dbReference type="NCBI Taxonomy" id="986946"/>
    <lineage>
        <taxon>Eukaryota</taxon>
        <taxon>Fungi</taxon>
        <taxon>Dikarya</taxon>
        <taxon>Ascomycota</taxon>
        <taxon>Pezizomycotina</taxon>
        <taxon>Eurotiomycetes</taxon>
        <taxon>Eurotiomycetidae</taxon>
        <taxon>Eurotiales</taxon>
        <taxon>Aspergillaceae</taxon>
        <taxon>Aspergillus</taxon>
        <taxon>Aspergillus subgen. Circumdati</taxon>
    </lineage>
</organism>
<protein>
    <recommendedName>
        <fullName evidence="4">Fungal-type protein kinase domain-containing protein</fullName>
    </recommendedName>
</protein>
<evidence type="ECO:0008006" key="4">
    <source>
        <dbReference type="Google" id="ProtNLM"/>
    </source>
</evidence>
<accession>A0A5N6F506</accession>
<evidence type="ECO:0000313" key="3">
    <source>
        <dbReference type="Proteomes" id="UP000326799"/>
    </source>
</evidence>
<sequence length="285" mass="32689">MPQPKMADKVTSQSSVKERLPNLLLGNNRTKRNALHPINFVGELKQWANFEQDVITEFQNHIWSSKRVLDYKPHGFLPLPSQRNEHVAVGDETGVQGRWQEHVGQVMSSVFLDKGLDLTLGDFRASCSTYSKRPDVACIAHVQHVQSWHDNPPLPAQQVPHDLLFVGELKTPWITEHSLSQGIDNSKSFRHILGQIAQYMKDLNLKYGFMATYNETVFLRQEKDGVTGKWELQYSPVIMHSTSGTSKTASLRQCIWYMARCAEAQRHVTNDTRRQLWVVRLRDEA</sequence>
<evidence type="ECO:0000313" key="2">
    <source>
        <dbReference type="EMBL" id="KAB8224948.1"/>
    </source>
</evidence>
<name>A0A5N6F506_9EURO</name>